<evidence type="ECO:0000313" key="2">
    <source>
        <dbReference type="EMBL" id="MDO5972347.1"/>
    </source>
</evidence>
<proteinExistence type="predicted"/>
<evidence type="ECO:0000313" key="3">
    <source>
        <dbReference type="Proteomes" id="UP001176883"/>
    </source>
</evidence>
<dbReference type="Proteomes" id="UP001176883">
    <property type="component" value="Unassembled WGS sequence"/>
</dbReference>
<accession>A0ABT8WGQ5</accession>
<comment type="caution">
    <text evidence="2">The sequence shown here is derived from an EMBL/GenBank/DDBJ whole genome shotgun (WGS) entry which is preliminary data.</text>
</comment>
<dbReference type="Pfam" id="PF06439">
    <property type="entry name" value="3keto-disac_hyd"/>
    <property type="match status" value="1"/>
</dbReference>
<feature type="domain" description="3-keto-alpha-glucoside-1,2-lyase/3-keto-2-hydroxy-glucal hydratase" evidence="1">
    <location>
        <begin position="72"/>
        <end position="253"/>
    </location>
</feature>
<dbReference type="EMBL" id="JAUOEK010000184">
    <property type="protein sequence ID" value="MDO5972347.1"/>
    <property type="molecule type" value="Genomic_DNA"/>
</dbReference>
<dbReference type="RefSeq" id="WP_303280088.1">
    <property type="nucleotide sequence ID" value="NZ_JAUOEK010000184.1"/>
</dbReference>
<keyword evidence="3" id="KW-1185">Reference proteome</keyword>
<dbReference type="PROSITE" id="PS51257">
    <property type="entry name" value="PROKAR_LIPOPROTEIN"/>
    <property type="match status" value="1"/>
</dbReference>
<sequence length="635" mass="72380">MKYLSFLTTILIIYFTVSCTKDKKLVNTFPEEKKKQIEALPFTALDLTDMNAFKPVSKNWNIVGDVVANRTKKQAFSASEGTGVLLNTPQKETKEHLFTSFEHGDIELEFDVMMPLQSNSGIYFQGRYEIQLFDSWGIENLKHSDIGGIYQRWNNDAEKGKEGYEGHPPKLNAAKAPGLWQHFNILFRAPRFDDAGNKIKNAQFEKVILNGMLLHENIEVFGPTRSSAFNDEKAMGPLMIQGDHGAVAFKNMKYKLYESKAIGIKSTSLKTYDNPNEITVIKTIDSFNKISEIKTDSISPMMRVDRNGRNILTYSGALSIPDSGDYLFEMKVNGGTFLIINNDTIINLNNLFRSDTTAFKKVALKKGDVSYKLLYNKPFPWYRGFDLYVEGPNMQRYSIQKTSLDDLRKQKPIKEITLEVKDQPITQRSFIIHKGEKRTHCISVGLTEHLNYTLDLATGSLLQVWNGAFLRTTQMWHSRGQHQTGEPIGFTIASHGDLDFAYLENKNDEWPKHLNEDLSFKSLGYEFDDKQIPKFSFKINDAEISNILIASKDEKRGLNRIISINSQTPIWHKIAGGSSIKALPNNTYIINNESYYIDFSGNKNLKPLIRHSHGKDELLVKIPKGESTINYDIIW</sequence>
<protein>
    <submittedName>
        <fullName evidence="2">DUF1080 domain-containing protein</fullName>
    </submittedName>
</protein>
<organism evidence="2 3">
    <name type="scientific">Flavivirga aquimarina</name>
    <dbReference type="NCBI Taxonomy" id="2027862"/>
    <lineage>
        <taxon>Bacteria</taxon>
        <taxon>Pseudomonadati</taxon>
        <taxon>Bacteroidota</taxon>
        <taxon>Flavobacteriia</taxon>
        <taxon>Flavobacteriales</taxon>
        <taxon>Flavobacteriaceae</taxon>
        <taxon>Flavivirga</taxon>
    </lineage>
</organism>
<evidence type="ECO:0000259" key="1">
    <source>
        <dbReference type="Pfam" id="PF06439"/>
    </source>
</evidence>
<gene>
    <name evidence="2" type="ORF">Q4Q35_21310</name>
</gene>
<reference evidence="2" key="1">
    <citation type="submission" date="2023-07" db="EMBL/GenBank/DDBJ databases">
        <title>Two novel species in the genus Flavivirga.</title>
        <authorList>
            <person name="Kwon K."/>
        </authorList>
    </citation>
    <scope>NUCLEOTIDE SEQUENCE</scope>
    <source>
        <strain evidence="2">KCTC 52353</strain>
    </source>
</reference>
<name>A0ABT8WGQ5_9FLAO</name>
<dbReference type="InterPro" id="IPR010496">
    <property type="entry name" value="AL/BT2_dom"/>
</dbReference>
<dbReference type="Gene3D" id="2.60.120.560">
    <property type="entry name" value="Exo-inulinase, domain 1"/>
    <property type="match status" value="1"/>
</dbReference>
<dbReference type="SUPFAM" id="SSF56988">
    <property type="entry name" value="Anthrax protective antigen"/>
    <property type="match status" value="1"/>
</dbReference>